<gene>
    <name evidence="3" type="ORF">E8E13_007918</name>
</gene>
<feature type="region of interest" description="Disordered" evidence="2">
    <location>
        <begin position="1"/>
        <end position="80"/>
    </location>
</feature>
<sequence length="263" mass="29601">MASPTLDANGLHPPQLSLKRKRMGHDIDAEIDANGSGLDTHKKRTFGTDSEPQHQGHDDNQLAECTPPRPQHYLRDEGSTDSDIRQCLMKAMTSAQQTQARAYKNTLVLTGKLHDWFRHVDQKDRTLYKAQCGVIRQQQMVIKRHLKAATGYMDRLNDALQHCKNTRASSAVAQVKDMKSLIEILESNMEVLILELQVERHARDAAEKALEAMKEQLRLKKPVDSPMESPEEGEIFSEAPPESPIPGTFAWSVADRDETIGKD</sequence>
<reference evidence="3" key="1">
    <citation type="submission" date="2019-04" db="EMBL/GenBank/DDBJ databases">
        <title>Sequencing of skin fungus with MAO and IRED activity.</title>
        <authorList>
            <person name="Marsaioli A.J."/>
            <person name="Bonatto J.M.C."/>
            <person name="Reis Junior O."/>
        </authorList>
    </citation>
    <scope>NUCLEOTIDE SEQUENCE</scope>
    <source>
        <strain evidence="3">30M1</strain>
    </source>
</reference>
<feature type="region of interest" description="Disordered" evidence="2">
    <location>
        <begin position="217"/>
        <end position="263"/>
    </location>
</feature>
<feature type="coiled-coil region" evidence="1">
    <location>
        <begin position="175"/>
        <end position="216"/>
    </location>
</feature>
<feature type="compositionally biased region" description="Basic and acidic residues" evidence="2">
    <location>
        <begin position="51"/>
        <end position="60"/>
    </location>
</feature>
<evidence type="ECO:0000256" key="2">
    <source>
        <dbReference type="SAM" id="MobiDB-lite"/>
    </source>
</evidence>
<comment type="caution">
    <text evidence="3">The sequence shown here is derived from an EMBL/GenBank/DDBJ whole genome shotgun (WGS) entry which is preliminary data.</text>
</comment>
<proteinExistence type="predicted"/>
<evidence type="ECO:0000313" key="3">
    <source>
        <dbReference type="EMBL" id="KAF3000254.1"/>
    </source>
</evidence>
<protein>
    <submittedName>
        <fullName evidence="3">Uncharacterized protein</fullName>
    </submittedName>
</protein>
<keyword evidence="4" id="KW-1185">Reference proteome</keyword>
<organism evidence="3 4">
    <name type="scientific">Curvularia kusanoi</name>
    <name type="common">Cochliobolus kusanoi</name>
    <dbReference type="NCBI Taxonomy" id="90978"/>
    <lineage>
        <taxon>Eukaryota</taxon>
        <taxon>Fungi</taxon>
        <taxon>Dikarya</taxon>
        <taxon>Ascomycota</taxon>
        <taxon>Pezizomycotina</taxon>
        <taxon>Dothideomycetes</taxon>
        <taxon>Pleosporomycetidae</taxon>
        <taxon>Pleosporales</taxon>
        <taxon>Pleosporineae</taxon>
        <taxon>Pleosporaceae</taxon>
        <taxon>Curvularia</taxon>
    </lineage>
</organism>
<accession>A0A9P4TCL3</accession>
<dbReference type="Proteomes" id="UP000801428">
    <property type="component" value="Unassembled WGS sequence"/>
</dbReference>
<dbReference type="EMBL" id="SWKU01000015">
    <property type="protein sequence ID" value="KAF3000254.1"/>
    <property type="molecule type" value="Genomic_DNA"/>
</dbReference>
<evidence type="ECO:0000313" key="4">
    <source>
        <dbReference type="Proteomes" id="UP000801428"/>
    </source>
</evidence>
<dbReference type="AlphaFoldDB" id="A0A9P4TCL3"/>
<name>A0A9P4TCL3_CURKU</name>
<dbReference type="OrthoDB" id="10562763at2759"/>
<evidence type="ECO:0000256" key="1">
    <source>
        <dbReference type="SAM" id="Coils"/>
    </source>
</evidence>
<keyword evidence="1" id="KW-0175">Coiled coil</keyword>
<feature type="compositionally biased region" description="Basic and acidic residues" evidence="2">
    <location>
        <begin position="254"/>
        <end position="263"/>
    </location>
</feature>